<proteinExistence type="predicted"/>
<dbReference type="Gene3D" id="3.10.180.10">
    <property type="entry name" value="2,3-Dihydroxybiphenyl 1,2-Dioxygenase, domain 1"/>
    <property type="match status" value="1"/>
</dbReference>
<dbReference type="PROSITE" id="PS51819">
    <property type="entry name" value="VOC"/>
    <property type="match status" value="1"/>
</dbReference>
<gene>
    <name evidence="2" type="ORF">RSO01_31660</name>
</gene>
<dbReference type="AlphaFoldDB" id="A0A512NAJ3"/>
<dbReference type="PANTHER" id="PTHR35006">
    <property type="entry name" value="GLYOXALASE FAMILY PROTEIN (AFU_ORTHOLOGUE AFUA_5G14830)"/>
    <property type="match status" value="1"/>
</dbReference>
<sequence length="127" mass="13155">MFSHVTVGTNDVAKAKAFYDGVGKALGLTRLADYPDAAGYGRAGGRPQLWIVSPLDKKAATAGNGVTVGLDAADRPSVDAAHKAGMSAGGKDEGAPGLRTHYHPNYYGAYLRDPDGNKVCVVCHKPA</sequence>
<dbReference type="Proteomes" id="UP000321058">
    <property type="component" value="Unassembled WGS sequence"/>
</dbReference>
<evidence type="ECO:0000259" key="1">
    <source>
        <dbReference type="PROSITE" id="PS51819"/>
    </source>
</evidence>
<keyword evidence="3" id="KW-1185">Reference proteome</keyword>
<feature type="domain" description="VOC" evidence="1">
    <location>
        <begin position="1"/>
        <end position="124"/>
    </location>
</feature>
<dbReference type="PANTHER" id="PTHR35006:SF1">
    <property type="entry name" value="BLL2941 PROTEIN"/>
    <property type="match status" value="1"/>
</dbReference>
<dbReference type="SUPFAM" id="SSF54593">
    <property type="entry name" value="Glyoxalase/Bleomycin resistance protein/Dihydroxybiphenyl dioxygenase"/>
    <property type="match status" value="1"/>
</dbReference>
<comment type="caution">
    <text evidence="2">The sequence shown here is derived from an EMBL/GenBank/DDBJ whole genome shotgun (WGS) entry which is preliminary data.</text>
</comment>
<dbReference type="InterPro" id="IPR004360">
    <property type="entry name" value="Glyas_Fos-R_dOase_dom"/>
</dbReference>
<evidence type="ECO:0000313" key="3">
    <source>
        <dbReference type="Proteomes" id="UP000321058"/>
    </source>
</evidence>
<dbReference type="Pfam" id="PF00903">
    <property type="entry name" value="Glyoxalase"/>
    <property type="match status" value="1"/>
</dbReference>
<evidence type="ECO:0000313" key="2">
    <source>
        <dbReference type="EMBL" id="GEP56000.1"/>
    </source>
</evidence>
<name>A0A512NAJ3_9HYPH</name>
<dbReference type="CDD" id="cd07262">
    <property type="entry name" value="VOC_like"/>
    <property type="match status" value="1"/>
</dbReference>
<dbReference type="InterPro" id="IPR029068">
    <property type="entry name" value="Glyas_Bleomycin-R_OHBP_Dase"/>
</dbReference>
<dbReference type="InterPro" id="IPR037523">
    <property type="entry name" value="VOC_core"/>
</dbReference>
<dbReference type="RefSeq" id="WP_147150084.1">
    <property type="nucleotide sequence ID" value="NZ_BKAJ01000052.1"/>
</dbReference>
<organism evidence="2 3">
    <name type="scientific">Reyranella soli</name>
    <dbReference type="NCBI Taxonomy" id="1230389"/>
    <lineage>
        <taxon>Bacteria</taxon>
        <taxon>Pseudomonadati</taxon>
        <taxon>Pseudomonadota</taxon>
        <taxon>Alphaproteobacteria</taxon>
        <taxon>Hyphomicrobiales</taxon>
        <taxon>Reyranellaceae</taxon>
        <taxon>Reyranella</taxon>
    </lineage>
</organism>
<dbReference type="EMBL" id="BKAJ01000052">
    <property type="protein sequence ID" value="GEP56000.1"/>
    <property type="molecule type" value="Genomic_DNA"/>
</dbReference>
<dbReference type="OrthoDB" id="9807407at2"/>
<protein>
    <submittedName>
        <fullName evidence="2">Lactoylglutathione lyase</fullName>
    </submittedName>
</protein>
<keyword evidence="2" id="KW-0456">Lyase</keyword>
<accession>A0A512NAJ3</accession>
<reference evidence="2 3" key="1">
    <citation type="submission" date="2019-07" db="EMBL/GenBank/DDBJ databases">
        <title>Whole genome shotgun sequence of Reyranella soli NBRC 108950.</title>
        <authorList>
            <person name="Hosoyama A."/>
            <person name="Uohara A."/>
            <person name="Ohji S."/>
            <person name="Ichikawa N."/>
        </authorList>
    </citation>
    <scope>NUCLEOTIDE SEQUENCE [LARGE SCALE GENOMIC DNA]</scope>
    <source>
        <strain evidence="2 3">NBRC 108950</strain>
    </source>
</reference>
<dbReference type="GO" id="GO:0016829">
    <property type="term" value="F:lyase activity"/>
    <property type="evidence" value="ECO:0007669"/>
    <property type="project" value="UniProtKB-KW"/>
</dbReference>